<reference evidence="2 3" key="1">
    <citation type="submission" date="2020-03" db="EMBL/GenBank/DDBJ databases">
        <title>Genomic Encyclopedia of Type Strains, Phase IV (KMG-IV): sequencing the most valuable type-strain genomes for metagenomic binning, comparative biology and taxonomic classification.</title>
        <authorList>
            <person name="Goeker M."/>
        </authorList>
    </citation>
    <scope>NUCLEOTIDE SEQUENCE [LARGE SCALE GENOMIC DNA]</scope>
    <source>
        <strain evidence="2 3">DSM 19867</strain>
    </source>
</reference>
<dbReference type="Proteomes" id="UP000570514">
    <property type="component" value="Unassembled WGS sequence"/>
</dbReference>
<dbReference type="SUPFAM" id="SSF55729">
    <property type="entry name" value="Acyl-CoA N-acyltransferases (Nat)"/>
    <property type="match status" value="1"/>
</dbReference>
<dbReference type="GO" id="GO:0016747">
    <property type="term" value="F:acyltransferase activity, transferring groups other than amino-acyl groups"/>
    <property type="evidence" value="ECO:0007669"/>
    <property type="project" value="InterPro"/>
</dbReference>
<protein>
    <recommendedName>
        <fullName evidence="1">N-acetyltransferase domain-containing protein</fullName>
    </recommendedName>
</protein>
<accession>A0A846N234</accession>
<evidence type="ECO:0000313" key="3">
    <source>
        <dbReference type="Proteomes" id="UP000570514"/>
    </source>
</evidence>
<dbReference type="InterPro" id="IPR000182">
    <property type="entry name" value="GNAT_dom"/>
</dbReference>
<keyword evidence="3" id="KW-1185">Reference proteome</keyword>
<dbReference type="PROSITE" id="PS51186">
    <property type="entry name" value="GNAT"/>
    <property type="match status" value="1"/>
</dbReference>
<dbReference type="AlphaFoldDB" id="A0A846N234"/>
<organism evidence="2 3">
    <name type="scientific">Rhizomicrobium palustre</name>
    <dbReference type="NCBI Taxonomy" id="189966"/>
    <lineage>
        <taxon>Bacteria</taxon>
        <taxon>Pseudomonadati</taxon>
        <taxon>Pseudomonadota</taxon>
        <taxon>Alphaproteobacteria</taxon>
        <taxon>Micropepsales</taxon>
        <taxon>Micropepsaceae</taxon>
        <taxon>Rhizomicrobium</taxon>
    </lineage>
</organism>
<feature type="domain" description="N-acetyltransferase" evidence="1">
    <location>
        <begin position="6"/>
        <end position="173"/>
    </location>
</feature>
<proteinExistence type="predicted"/>
<name>A0A846N234_9PROT</name>
<dbReference type="EMBL" id="JAASRM010000001">
    <property type="protein sequence ID" value="NIK89170.1"/>
    <property type="molecule type" value="Genomic_DNA"/>
</dbReference>
<gene>
    <name evidence="2" type="ORF">FHS83_002488</name>
</gene>
<comment type="caution">
    <text evidence="2">The sequence shown here is derived from an EMBL/GenBank/DDBJ whole genome shotgun (WGS) entry which is preliminary data.</text>
</comment>
<dbReference type="InterPro" id="IPR016181">
    <property type="entry name" value="Acyl_CoA_acyltransferase"/>
</dbReference>
<evidence type="ECO:0000259" key="1">
    <source>
        <dbReference type="PROSITE" id="PS51186"/>
    </source>
</evidence>
<dbReference type="RefSeq" id="WP_167083282.1">
    <property type="nucleotide sequence ID" value="NZ_BAAADC010000001.1"/>
</dbReference>
<dbReference type="Gene3D" id="3.40.630.30">
    <property type="match status" value="1"/>
</dbReference>
<sequence>MTDKLVTLAIAEPEDLPAFKRELQDAFAAAVIEEFGPLPAGPIPSDQDLDQSMTAAGAVVLRILCDGRKVGGAVVSINDATNRNSLDFFFISVNEHGGGLGYKAWLAIEQMFPKTAIWETHTPCFEKRNIHFYVNKCGFKIVEFFNARRPDPHGPSSDDFPGVDEAFRFEKLM</sequence>
<dbReference type="Pfam" id="PF00583">
    <property type="entry name" value="Acetyltransf_1"/>
    <property type="match status" value="1"/>
</dbReference>
<evidence type="ECO:0000313" key="2">
    <source>
        <dbReference type="EMBL" id="NIK89170.1"/>
    </source>
</evidence>